<dbReference type="Proteomes" id="UP000651120">
    <property type="component" value="Unassembled WGS sequence"/>
</dbReference>
<comment type="caution">
    <text evidence="2">The sequence shown here is derived from an EMBL/GenBank/DDBJ whole genome shotgun (WGS) entry which is preliminary data.</text>
</comment>
<reference evidence="1" key="2">
    <citation type="journal article" date="2020" name="bioRxiv">
        <title>A rank-normalized archaeal taxonomy based on genome phylogeny resolves widespread incomplete and uneven classifications.</title>
        <authorList>
            <person name="Rinke C."/>
            <person name="Chuvochina M."/>
            <person name="Mussig A.J."/>
            <person name="Chaumeil P.-A."/>
            <person name="Waite D.W."/>
            <person name="Whitman W.B."/>
            <person name="Parks D.H."/>
            <person name="Hugenholtz P."/>
        </authorList>
    </citation>
    <scope>NUCLEOTIDE SEQUENCE</scope>
    <source>
        <strain evidence="1">UBA8839</strain>
    </source>
</reference>
<evidence type="ECO:0000313" key="1">
    <source>
        <dbReference type="EMBL" id="HII47603.1"/>
    </source>
</evidence>
<accession>A0A371QW54</accession>
<evidence type="ECO:0000313" key="5">
    <source>
        <dbReference type="Proteomes" id="UP000257123"/>
    </source>
</evidence>
<dbReference type="RefSeq" id="WP_011009255.1">
    <property type="nucleotide sequence ID" value="NZ_DAIOPL010000037.1"/>
</dbReference>
<dbReference type="EMBL" id="NMUF01000008">
    <property type="protein sequence ID" value="RFA99214.1"/>
    <property type="molecule type" value="Genomic_DNA"/>
</dbReference>
<dbReference type="Proteomes" id="UP000257123">
    <property type="component" value="Unassembled WGS sequence"/>
</dbReference>
<sequence>MNPLIRVNLLKTLGAEVGYLGEKIFASVFPRAARGEAVAILLEGIYSAGRVSRRAGALPRETGVGIFSRHVTSEWPIHKSWYVPVVENGEPAVYIDPPRGLVKYLGRDVEGSYAYLLQIGLEELKKYVFSGAPPTYLRGLDFFTKAEIEATSVLYDRLKGGDDFIALVIETLKDVDFLLEEGGVVYHVEVKTTATPHEAKLRKKRLLLQKRQWVLGRLGLRPALAVVVPRENWEVEIYLEKN</sequence>
<gene>
    <name evidence="2" type="ORF">CGL51_10035</name>
    <name evidence="3" type="ORF">CGL52_04235</name>
    <name evidence="1" type="ORF">HA333_09245</name>
</gene>
<organism evidence="2 5">
    <name type="scientific">Pyrobaculum aerophilum</name>
    <dbReference type="NCBI Taxonomy" id="13773"/>
    <lineage>
        <taxon>Archaea</taxon>
        <taxon>Thermoproteota</taxon>
        <taxon>Thermoprotei</taxon>
        <taxon>Thermoproteales</taxon>
        <taxon>Thermoproteaceae</taxon>
        <taxon>Pyrobaculum</taxon>
    </lineage>
</organism>
<evidence type="ECO:0000313" key="2">
    <source>
        <dbReference type="EMBL" id="RFA94500.1"/>
    </source>
</evidence>
<dbReference type="OrthoDB" id="26538at2157"/>
<dbReference type="GeneID" id="1463972"/>
<evidence type="ECO:0000313" key="3">
    <source>
        <dbReference type="EMBL" id="RFA99214.1"/>
    </source>
</evidence>
<dbReference type="OMA" id="WPIHKSW"/>
<name>A0A371QW54_9CREN</name>
<proteinExistence type="predicted"/>
<dbReference type="AlphaFoldDB" id="A0A371QW54"/>
<dbReference type="Proteomes" id="UP000256877">
    <property type="component" value="Unassembled WGS sequence"/>
</dbReference>
<evidence type="ECO:0000313" key="4">
    <source>
        <dbReference type="Proteomes" id="UP000256877"/>
    </source>
</evidence>
<reference evidence="4 5" key="1">
    <citation type="submission" date="2017-07" db="EMBL/GenBank/DDBJ databases">
        <title>Draft genome sequence of aerobic hyperthermophilic archaea, Pyrobaculum aerophilum YKB31 and YKB32.</title>
        <authorList>
            <person name="Mochizuki T."/>
            <person name="Berliner A.J."/>
            <person name="Yoshida-Takashima Y."/>
            <person name="Takaki Y."/>
            <person name="Nunoura T."/>
            <person name="Takai K."/>
        </authorList>
    </citation>
    <scope>NUCLEOTIDE SEQUENCE [LARGE SCALE GENOMIC DNA]</scope>
    <source>
        <strain evidence="2 5">YKB31</strain>
        <strain evidence="3 4">YKB32</strain>
    </source>
</reference>
<dbReference type="EMBL" id="DUJP01000030">
    <property type="protein sequence ID" value="HII47603.1"/>
    <property type="molecule type" value="Genomic_DNA"/>
</dbReference>
<protein>
    <submittedName>
        <fullName evidence="2">Uncharacterized protein</fullName>
    </submittedName>
</protein>
<dbReference type="EMBL" id="NMUE01000036">
    <property type="protein sequence ID" value="RFA94500.1"/>
    <property type="molecule type" value="Genomic_DNA"/>
</dbReference>